<dbReference type="GO" id="GO:0004594">
    <property type="term" value="F:pantothenate kinase activity"/>
    <property type="evidence" value="ECO:0007669"/>
    <property type="project" value="UniProtKB-EC"/>
</dbReference>
<comment type="pathway">
    <text evidence="5">Cofactor biosynthesis; coenzyme A biosynthesis; CoA from (R)-pantothenate: step 1/5.</text>
</comment>
<dbReference type="EC" id="2.7.1.33" evidence="6"/>
<dbReference type="InterPro" id="IPR035073">
    <property type="entry name" value="At2g17340_3_helix_bundle"/>
</dbReference>
<dbReference type="CDD" id="cd24123">
    <property type="entry name" value="ASKHA_NBD_PanK-II_Pank4"/>
    <property type="match status" value="1"/>
</dbReference>
<dbReference type="OrthoDB" id="498611at2759"/>
<dbReference type="GO" id="GO:0005829">
    <property type="term" value="C:cytosol"/>
    <property type="evidence" value="ECO:0007669"/>
    <property type="project" value="TreeGrafter"/>
</dbReference>
<evidence type="ECO:0000256" key="1">
    <source>
        <dbReference type="ARBA" id="ARBA00001206"/>
    </source>
</evidence>
<evidence type="ECO:0000256" key="6">
    <source>
        <dbReference type="ARBA" id="ARBA00012102"/>
    </source>
</evidence>
<comment type="subcellular location">
    <subcellularLocation>
        <location evidence="4">Cytoplasm</location>
    </subcellularLocation>
</comment>
<keyword evidence="9" id="KW-0808">Transferase</keyword>
<reference evidence="20 21" key="1">
    <citation type="journal article" date="2019" name="Sci. Rep.">
        <title>Comparative genomics of chytrid fungi reveal insights into the obligate biotrophic and pathogenic lifestyle of Synchytrium endobioticum.</title>
        <authorList>
            <person name="van de Vossenberg B.T.L.H."/>
            <person name="Warris S."/>
            <person name="Nguyen H.D.T."/>
            <person name="van Gent-Pelzer M.P.E."/>
            <person name="Joly D.L."/>
            <person name="van de Geest H.C."/>
            <person name="Bonants P.J.M."/>
            <person name="Smith D.S."/>
            <person name="Levesque C.A."/>
            <person name="van der Lee T.A.J."/>
        </authorList>
    </citation>
    <scope>NUCLEOTIDE SEQUENCE [LARGE SCALE GENOMIC DNA]</scope>
    <source>
        <strain evidence="20 21">LEV6574</strain>
    </source>
</reference>
<dbReference type="GO" id="GO:0005524">
    <property type="term" value="F:ATP binding"/>
    <property type="evidence" value="ECO:0007669"/>
    <property type="project" value="UniProtKB-KW"/>
</dbReference>
<keyword evidence="7" id="KW-0963">Cytoplasm</keyword>
<dbReference type="InterPro" id="IPR002791">
    <property type="entry name" value="ARMT1-like_metal-bd"/>
</dbReference>
<evidence type="ECO:0000256" key="15">
    <source>
        <dbReference type="ARBA" id="ARBA00022993"/>
    </source>
</evidence>
<evidence type="ECO:0000256" key="17">
    <source>
        <dbReference type="ARBA" id="ARBA00060870"/>
    </source>
</evidence>
<evidence type="ECO:0000256" key="4">
    <source>
        <dbReference type="ARBA" id="ARBA00004496"/>
    </source>
</evidence>
<evidence type="ECO:0000256" key="9">
    <source>
        <dbReference type="ARBA" id="ARBA00022679"/>
    </source>
</evidence>
<comment type="cofactor">
    <cofactor evidence="2">
        <name>Mn(2+)</name>
        <dbReference type="ChEBI" id="CHEBI:29035"/>
    </cofactor>
</comment>
<evidence type="ECO:0000256" key="14">
    <source>
        <dbReference type="ARBA" id="ARBA00022840"/>
    </source>
</evidence>
<evidence type="ECO:0000256" key="5">
    <source>
        <dbReference type="ARBA" id="ARBA00005225"/>
    </source>
</evidence>
<dbReference type="Gene3D" id="1.20.1700.10">
    <property type="entry name" value="AF1104-like"/>
    <property type="match status" value="1"/>
</dbReference>
<dbReference type="Pfam" id="PF03630">
    <property type="entry name" value="Fumble"/>
    <property type="match status" value="1"/>
</dbReference>
<feature type="domain" description="Damage-control phosphatase ARMT1-like metal-binding" evidence="19">
    <location>
        <begin position="461"/>
        <end position="753"/>
    </location>
</feature>
<dbReference type="AlphaFoldDB" id="A0A507D4E6"/>
<dbReference type="GO" id="GO:0046872">
    <property type="term" value="F:metal ion binding"/>
    <property type="evidence" value="ECO:0007669"/>
    <property type="project" value="UniProtKB-KW"/>
</dbReference>
<evidence type="ECO:0000256" key="8">
    <source>
        <dbReference type="ARBA" id="ARBA00022596"/>
    </source>
</evidence>
<evidence type="ECO:0000256" key="11">
    <source>
        <dbReference type="ARBA" id="ARBA00022741"/>
    </source>
</evidence>
<keyword evidence="12 20" id="KW-0418">Kinase</keyword>
<comment type="similarity">
    <text evidence="17">Belongs to the type II pantothenate kinase family.</text>
</comment>
<evidence type="ECO:0000256" key="18">
    <source>
        <dbReference type="SAM" id="MobiDB-lite"/>
    </source>
</evidence>
<dbReference type="FunFam" id="3.30.420.40:FF:000025">
    <property type="entry name" value="pantothenate kinase 2, mitochondrial"/>
    <property type="match status" value="1"/>
</dbReference>
<evidence type="ECO:0000313" key="21">
    <source>
        <dbReference type="Proteomes" id="UP000320475"/>
    </source>
</evidence>
<gene>
    <name evidence="20" type="primary">CAB1</name>
    <name evidence="20" type="ORF">SeLEV6574_g03335</name>
</gene>
<name>A0A507D4E6_9FUNG</name>
<keyword evidence="8" id="KW-0533">Nickel</keyword>
<evidence type="ECO:0000256" key="16">
    <source>
        <dbReference type="ARBA" id="ARBA00023211"/>
    </source>
</evidence>
<dbReference type="EMBL" id="QEAM01000110">
    <property type="protein sequence ID" value="TPX46201.1"/>
    <property type="molecule type" value="Genomic_DNA"/>
</dbReference>
<dbReference type="InterPro" id="IPR036075">
    <property type="entry name" value="ARMT-1-like_metal-bd_sf"/>
</dbReference>
<evidence type="ECO:0000256" key="2">
    <source>
        <dbReference type="ARBA" id="ARBA00001936"/>
    </source>
</evidence>
<organism evidence="20 21">
    <name type="scientific">Synchytrium endobioticum</name>
    <dbReference type="NCBI Taxonomy" id="286115"/>
    <lineage>
        <taxon>Eukaryota</taxon>
        <taxon>Fungi</taxon>
        <taxon>Fungi incertae sedis</taxon>
        <taxon>Chytridiomycota</taxon>
        <taxon>Chytridiomycota incertae sedis</taxon>
        <taxon>Chytridiomycetes</taxon>
        <taxon>Synchytriales</taxon>
        <taxon>Synchytriaceae</taxon>
        <taxon>Synchytrium</taxon>
    </lineage>
</organism>
<keyword evidence="11" id="KW-0547">Nucleotide-binding</keyword>
<dbReference type="PANTHER" id="PTHR12280:SF20">
    <property type="entry name" value="4'-PHOSPHOPANTETHEINE PHOSPHATASE"/>
    <property type="match status" value="1"/>
</dbReference>
<keyword evidence="16" id="KW-0464">Manganese</keyword>
<protein>
    <recommendedName>
        <fullName evidence="6">pantothenate kinase</fullName>
        <ecNumber evidence="6">2.7.1.33</ecNumber>
    </recommendedName>
</protein>
<dbReference type="Gene3D" id="3.40.50.10880">
    <property type="entry name" value="Uncharacterised protein PF01937, DUF89, domain 3"/>
    <property type="match status" value="1"/>
</dbReference>
<dbReference type="Proteomes" id="UP000320475">
    <property type="component" value="Unassembled WGS sequence"/>
</dbReference>
<evidence type="ECO:0000256" key="13">
    <source>
        <dbReference type="ARBA" id="ARBA00022801"/>
    </source>
</evidence>
<evidence type="ECO:0000256" key="12">
    <source>
        <dbReference type="ARBA" id="ARBA00022777"/>
    </source>
</evidence>
<dbReference type="PANTHER" id="PTHR12280">
    <property type="entry name" value="PANTOTHENATE KINASE"/>
    <property type="match status" value="1"/>
</dbReference>
<proteinExistence type="inferred from homology"/>
<evidence type="ECO:0000259" key="19">
    <source>
        <dbReference type="Pfam" id="PF01937"/>
    </source>
</evidence>
<dbReference type="Pfam" id="PF01937">
    <property type="entry name" value="ARMT1-like_dom"/>
    <property type="match status" value="1"/>
</dbReference>
<dbReference type="InterPro" id="IPR004567">
    <property type="entry name" value="Type_II_PanK"/>
</dbReference>
<comment type="cofactor">
    <cofactor evidence="3">
        <name>Ni(2+)</name>
        <dbReference type="ChEBI" id="CHEBI:49786"/>
    </cofactor>
</comment>
<feature type="region of interest" description="Disordered" evidence="18">
    <location>
        <begin position="1"/>
        <end position="24"/>
    </location>
</feature>
<dbReference type="SUPFAM" id="SSF53067">
    <property type="entry name" value="Actin-like ATPase domain"/>
    <property type="match status" value="2"/>
</dbReference>
<dbReference type="Gene3D" id="3.30.420.40">
    <property type="match status" value="1"/>
</dbReference>
<evidence type="ECO:0000256" key="10">
    <source>
        <dbReference type="ARBA" id="ARBA00022723"/>
    </source>
</evidence>
<dbReference type="GO" id="GO:0005634">
    <property type="term" value="C:nucleus"/>
    <property type="evidence" value="ECO:0007669"/>
    <property type="project" value="TreeGrafter"/>
</dbReference>
<dbReference type="Gene3D" id="3.30.420.510">
    <property type="match status" value="1"/>
</dbReference>
<accession>A0A507D4E6</accession>
<comment type="catalytic activity">
    <reaction evidence="1">
        <text>(R)-pantothenate + ATP = (R)-4'-phosphopantothenate + ADP + H(+)</text>
        <dbReference type="Rhea" id="RHEA:16373"/>
        <dbReference type="ChEBI" id="CHEBI:10986"/>
        <dbReference type="ChEBI" id="CHEBI:15378"/>
        <dbReference type="ChEBI" id="CHEBI:29032"/>
        <dbReference type="ChEBI" id="CHEBI:30616"/>
        <dbReference type="ChEBI" id="CHEBI:456216"/>
        <dbReference type="EC" id="2.7.1.33"/>
    </reaction>
</comment>
<evidence type="ECO:0000256" key="3">
    <source>
        <dbReference type="ARBA" id="ARBA00001967"/>
    </source>
</evidence>
<dbReference type="VEuPathDB" id="FungiDB:SeMB42_g04064"/>
<sequence>MADEADMSAPERERRGSVGDTSGQRRFGLNIKGAAISQDPAGQTETREILFPHQTQSVAQIAVDIGGSLAKVVWFSKAPNTPGGRLNFVKFQTEDIEQCVEFIRRVLDEDDDLHMPRSQRVIKATGGGAHKYYDKFQEQLGVTVQKEDEMECLIIGLNFMVRQISYEVFTYDERRPEPLQYEDTPRELFPYMLVNIGSGVSILKVTSEETYERISGTSLGGGTLWGLLALITNGTSYDEMLELSKLGDNKNVDMLVGDIYGGSDYLKIGLKATTIASSFGKVFKASPAERYKFRPEDISRSLLYMVSNNIGQIAYLNAQAHGLQRIYFSGMFIRGHPITMNTLSFAISFWSKGKIKALFCRHEGYLGAVGAFLRLTPRKTRLGSFRENFSQIEKISEKSLAVGVLDKTLNKETPFPLLSEVALYNPDTTDLNDPKLQKYWIHLLDKNLSDLTEMALEWQGHQEDSKQRAATFESMYRAHLQRLSKEPTIYGVMTVRSLLDLREQCLHEMGFRDIFEGIKKQENAAALEGLPNVLRKLDQLLEGHRIETLIQNVLAGNMYDWGSTSVQEMLRRGELDFETAKLKVQHPPKFNQLEEFKTRLLRAPPHHKSIVFVDNSGADFILGIIPFARYLLSKGTRVVLACNTFPSVNDMTAEEGVDLIEKISMSDSIIKENWANGMLQVIGSGSGSPCLDLTRINEQLAREAVDCDLVVLEGMGRAIHTNFFAKFRVESLKIAVFKNVQIAEALGASMYDAIVLYSAGDTYQASMPENNVI</sequence>
<dbReference type="GO" id="GO:0015937">
    <property type="term" value="P:coenzyme A biosynthetic process"/>
    <property type="evidence" value="ECO:0007669"/>
    <property type="project" value="UniProtKB-KW"/>
</dbReference>
<evidence type="ECO:0000256" key="7">
    <source>
        <dbReference type="ARBA" id="ARBA00022490"/>
    </source>
</evidence>
<keyword evidence="14" id="KW-0067">ATP-binding</keyword>
<dbReference type="SUPFAM" id="SSF111321">
    <property type="entry name" value="AF1104-like"/>
    <property type="match status" value="1"/>
</dbReference>
<keyword evidence="10" id="KW-0479">Metal-binding</keyword>
<comment type="caution">
    <text evidence="20">The sequence shown here is derived from an EMBL/GenBank/DDBJ whole genome shotgun (WGS) entry which is preliminary data.</text>
</comment>
<dbReference type="NCBIfam" id="TIGR00555">
    <property type="entry name" value="panK_eukar"/>
    <property type="match status" value="1"/>
</dbReference>
<dbReference type="GO" id="GO:0016787">
    <property type="term" value="F:hydrolase activity"/>
    <property type="evidence" value="ECO:0007669"/>
    <property type="project" value="UniProtKB-KW"/>
</dbReference>
<dbReference type="InterPro" id="IPR043129">
    <property type="entry name" value="ATPase_NBD"/>
</dbReference>
<keyword evidence="13" id="KW-0378">Hydrolase</keyword>
<keyword evidence="15" id="KW-0173">Coenzyme A biosynthesis</keyword>
<evidence type="ECO:0000313" key="20">
    <source>
        <dbReference type="EMBL" id="TPX46201.1"/>
    </source>
</evidence>